<dbReference type="Pfam" id="PF11954">
    <property type="entry name" value="DUF3471"/>
    <property type="match status" value="1"/>
</dbReference>
<gene>
    <name evidence="3" type="ORF">V6575_21755</name>
</gene>
<evidence type="ECO:0000313" key="3">
    <source>
        <dbReference type="EMBL" id="MEJ8476715.1"/>
    </source>
</evidence>
<accession>A0ABU8TT29</accession>
<proteinExistence type="predicted"/>
<evidence type="ECO:0000313" key="4">
    <source>
        <dbReference type="Proteomes" id="UP001385499"/>
    </source>
</evidence>
<dbReference type="PANTHER" id="PTHR46825:SF15">
    <property type="entry name" value="BETA-LACTAMASE-RELATED DOMAIN-CONTAINING PROTEIN"/>
    <property type="match status" value="1"/>
</dbReference>
<feature type="domain" description="Peptidase S12 Pab87-related C-terminal" evidence="2">
    <location>
        <begin position="450"/>
        <end position="523"/>
    </location>
</feature>
<dbReference type="RefSeq" id="WP_340277434.1">
    <property type="nucleotide sequence ID" value="NZ_JBAKIA010000025.1"/>
</dbReference>
<dbReference type="EMBL" id="JBAKIA010000025">
    <property type="protein sequence ID" value="MEJ8476715.1"/>
    <property type="molecule type" value="Genomic_DNA"/>
</dbReference>
<dbReference type="Gene3D" id="2.40.128.600">
    <property type="match status" value="1"/>
</dbReference>
<evidence type="ECO:0000259" key="2">
    <source>
        <dbReference type="Pfam" id="PF11954"/>
    </source>
</evidence>
<dbReference type="GO" id="GO:0016787">
    <property type="term" value="F:hydrolase activity"/>
    <property type="evidence" value="ECO:0007669"/>
    <property type="project" value="UniProtKB-KW"/>
</dbReference>
<dbReference type="InterPro" id="IPR001466">
    <property type="entry name" value="Beta-lactam-related"/>
</dbReference>
<feature type="domain" description="Beta-lactamase-related" evidence="1">
    <location>
        <begin position="86"/>
        <end position="407"/>
    </location>
</feature>
<name>A0ABU8TT29_9HYPH</name>
<dbReference type="InterPro" id="IPR021860">
    <property type="entry name" value="Peptidase_S12_Pab87-rel_C"/>
</dbReference>
<dbReference type="PANTHER" id="PTHR46825">
    <property type="entry name" value="D-ALANYL-D-ALANINE-CARBOXYPEPTIDASE/ENDOPEPTIDASE AMPH"/>
    <property type="match status" value="1"/>
</dbReference>
<comment type="caution">
    <text evidence="3">The sequence shown here is derived from an EMBL/GenBank/DDBJ whole genome shotgun (WGS) entry which is preliminary data.</text>
</comment>
<keyword evidence="3" id="KW-0378">Hydrolase</keyword>
<dbReference type="Proteomes" id="UP001385499">
    <property type="component" value="Unassembled WGS sequence"/>
</dbReference>
<dbReference type="Gene3D" id="3.40.710.10">
    <property type="entry name" value="DD-peptidase/beta-lactamase superfamily"/>
    <property type="match status" value="1"/>
</dbReference>
<keyword evidence="4" id="KW-1185">Reference proteome</keyword>
<dbReference type="InterPro" id="IPR012338">
    <property type="entry name" value="Beta-lactam/transpept-like"/>
</dbReference>
<protein>
    <submittedName>
        <fullName evidence="3">Serine hydrolase</fullName>
    </submittedName>
</protein>
<reference evidence="3 4" key="1">
    <citation type="submission" date="2024-02" db="EMBL/GenBank/DDBJ databases">
        <title>Roseibium algae sp. nov., isolated from marine alga (Grateloupia sp.), showing potential in myo-inositol conversion.</title>
        <authorList>
            <person name="Wang Y."/>
        </authorList>
    </citation>
    <scope>NUCLEOTIDE SEQUENCE [LARGE SCALE GENOMIC DNA]</scope>
    <source>
        <strain evidence="3 4">H3510</strain>
    </source>
</reference>
<organism evidence="3 4">
    <name type="scientific">Roseibium algae</name>
    <dbReference type="NCBI Taxonomy" id="3123038"/>
    <lineage>
        <taxon>Bacteria</taxon>
        <taxon>Pseudomonadati</taxon>
        <taxon>Pseudomonadota</taxon>
        <taxon>Alphaproteobacteria</taxon>
        <taxon>Hyphomicrobiales</taxon>
        <taxon>Stappiaceae</taxon>
        <taxon>Roseibium</taxon>
    </lineage>
</organism>
<dbReference type="Pfam" id="PF00144">
    <property type="entry name" value="Beta-lactamase"/>
    <property type="match status" value="1"/>
</dbReference>
<dbReference type="InterPro" id="IPR050491">
    <property type="entry name" value="AmpC-like"/>
</dbReference>
<evidence type="ECO:0000259" key="1">
    <source>
        <dbReference type="Pfam" id="PF00144"/>
    </source>
</evidence>
<sequence length="549" mass="58639">MLFSRSAQSFSFLNWIRGVGRVLTGNVGVASLAGFLLLGGQLLNAPRGQAEAQELSPAQTVSVPVEDSQIAAALERLDGMSLGSLKRSGVPGLAVAVTWKGKTVFAKGYGVRASGKPDRVNADTVFQIASVSKSLAATVVAGHVDARKIRWDDLVVSYLPDFRLQNEAVTDMVTLGDLFAHRSGLPDHAGDDLEDLGFNRAEVLARLHLLPLGGFRTDYAYTNFGLTAAAEAVAVASGTDWATLSENILYTPLAMDRTSSRFSDFMARDNKALPHVRDNGQFESLYQRQPDAQSPAGGVSSSVTDLAKWIALVLGEGSCNGKSVIDAQMLLEATTAEVISGPSRSLDARPSLYGYGFNVGVEPSGRVTLSHSGAFALGAATSFLMVPSLDLGIIVLTNGEPFGVPESLARSFIDVVEYGEPRRDWLAGYQRLLKPLMQPVGMMAGKPVPVAALPAAPLTDYAGTYSNSYFGPAAVLSDGNEVTLEIGPAGLKYDLKHWDGDTFFFEPRLENAPAGSRSLVRFERGPTVGFGSLWIEYLDEYGLGTFERN</sequence>
<dbReference type="SUPFAM" id="SSF56601">
    <property type="entry name" value="beta-lactamase/transpeptidase-like"/>
    <property type="match status" value="1"/>
</dbReference>